<dbReference type="SUPFAM" id="SSF53822">
    <property type="entry name" value="Periplasmic binding protein-like I"/>
    <property type="match status" value="1"/>
</dbReference>
<evidence type="ECO:0000313" key="6">
    <source>
        <dbReference type="EMBL" id="KFI95791.1"/>
    </source>
</evidence>
<dbReference type="GO" id="GO:0000976">
    <property type="term" value="F:transcription cis-regulatory region binding"/>
    <property type="evidence" value="ECO:0007669"/>
    <property type="project" value="TreeGrafter"/>
</dbReference>
<dbReference type="PANTHER" id="PTHR30146">
    <property type="entry name" value="LACI-RELATED TRANSCRIPTIONAL REPRESSOR"/>
    <property type="match status" value="1"/>
</dbReference>
<keyword evidence="1" id="KW-0805">Transcription regulation</keyword>
<dbReference type="SMART" id="SM00354">
    <property type="entry name" value="HTH_LACI"/>
    <property type="match status" value="1"/>
</dbReference>
<dbReference type="GO" id="GO:0003700">
    <property type="term" value="F:DNA-binding transcription factor activity"/>
    <property type="evidence" value="ECO:0007669"/>
    <property type="project" value="TreeGrafter"/>
</dbReference>
<evidence type="ECO:0000256" key="1">
    <source>
        <dbReference type="ARBA" id="ARBA00023015"/>
    </source>
</evidence>
<dbReference type="Proteomes" id="UP000029033">
    <property type="component" value="Unassembled WGS sequence"/>
</dbReference>
<dbReference type="InterPro" id="IPR046335">
    <property type="entry name" value="LacI/GalR-like_sensor"/>
</dbReference>
<dbReference type="InterPro" id="IPR001387">
    <property type="entry name" value="Cro/C1-type_HTH"/>
</dbReference>
<feature type="domain" description="HTH lacI-type" evidence="4">
    <location>
        <begin position="9"/>
        <end position="58"/>
    </location>
</feature>
<dbReference type="RefSeq" id="WP_033516651.1">
    <property type="nucleotide sequence ID" value="NZ_CAUPKV010000016.1"/>
</dbReference>
<dbReference type="eggNOG" id="COG1609">
    <property type="taxonomic scope" value="Bacteria"/>
</dbReference>
<keyword evidence="7" id="KW-1185">Reference proteome</keyword>
<dbReference type="InterPro" id="IPR010982">
    <property type="entry name" value="Lambda_DNA-bd_dom_sf"/>
</dbReference>
<comment type="caution">
    <text evidence="6">The sequence shown here is derived from an EMBL/GenBank/DDBJ whole genome shotgun (WGS) entry which is preliminary data.</text>
</comment>
<dbReference type="InterPro" id="IPR028082">
    <property type="entry name" value="Peripla_BP_I"/>
</dbReference>
<evidence type="ECO:0000256" key="3">
    <source>
        <dbReference type="ARBA" id="ARBA00023163"/>
    </source>
</evidence>
<dbReference type="SUPFAM" id="SSF47413">
    <property type="entry name" value="lambda repressor-like DNA-binding domains"/>
    <property type="match status" value="1"/>
</dbReference>
<evidence type="ECO:0000259" key="4">
    <source>
        <dbReference type="PROSITE" id="PS50932"/>
    </source>
</evidence>
<dbReference type="CDD" id="cd01392">
    <property type="entry name" value="HTH_LacI"/>
    <property type="match status" value="1"/>
</dbReference>
<dbReference type="STRING" id="158787.BSCA_1086"/>
<dbReference type="Gene3D" id="3.40.50.2300">
    <property type="match status" value="2"/>
</dbReference>
<dbReference type="Pfam" id="PF13377">
    <property type="entry name" value="Peripla_BP_3"/>
    <property type="match status" value="1"/>
</dbReference>
<evidence type="ECO:0000256" key="2">
    <source>
        <dbReference type="ARBA" id="ARBA00023125"/>
    </source>
</evidence>
<dbReference type="InterPro" id="IPR000843">
    <property type="entry name" value="HTH_LacI"/>
</dbReference>
<keyword evidence="2" id="KW-0238">DNA-binding</keyword>
<dbReference type="PROSITE" id="PS50932">
    <property type="entry name" value="HTH_LACI_2"/>
    <property type="match status" value="1"/>
</dbReference>
<keyword evidence="3" id="KW-0804">Transcription</keyword>
<name>A0A087DJU1_9BIFI</name>
<dbReference type="OrthoDB" id="3227375at2"/>
<sequence length="344" mass="36974">MDSGGAHKLKVSELAKLAGVSPATVSKVINGRSGISEETRAAVEAILKQHGYSRPLVSTKVSPTIELVVEYIEHNGTMELIRYASHWAQQAGLAITVTQTDHGNATESCLRGIIDRNPLGVIMQQLGGLDDEIKGLLRSRGIPLVVIDPIIPVDDDVMGVSIDNWSAGYQAAQHLIDLGHTRIGVIRGLPTAQSSVARYGGMLAAFDHAALPLQPQLEAEGDYLPERGYAAACTLLDLDPGLRPTAILACNDLTAVSIYRAARERGIDLPSQLSVIGFDDVYPAQYLKPSLTTIHQPFDEIGRRAVQLILDTRENRPTDRHVILPAHLVRRESTVAAAGANGEA</sequence>
<proteinExistence type="predicted"/>
<protein>
    <submittedName>
        <fullName evidence="6">Putative transcriptional regulator</fullName>
    </submittedName>
</protein>
<evidence type="ECO:0000313" key="7">
    <source>
        <dbReference type="Proteomes" id="UP000029033"/>
    </source>
</evidence>
<feature type="domain" description="HTH cro/C1-type" evidence="5">
    <location>
        <begin position="6"/>
        <end position="39"/>
    </location>
</feature>
<gene>
    <name evidence="6" type="ORF">BSCA_1086</name>
</gene>
<organism evidence="6 7">
    <name type="scientific">Bifidobacterium scardovii</name>
    <dbReference type="NCBI Taxonomy" id="158787"/>
    <lineage>
        <taxon>Bacteria</taxon>
        <taxon>Bacillati</taxon>
        <taxon>Actinomycetota</taxon>
        <taxon>Actinomycetes</taxon>
        <taxon>Bifidobacteriales</taxon>
        <taxon>Bifidobacteriaceae</taxon>
        <taxon>Bifidobacterium</taxon>
    </lineage>
</organism>
<dbReference type="PROSITE" id="PS50943">
    <property type="entry name" value="HTH_CROC1"/>
    <property type="match status" value="1"/>
</dbReference>
<accession>A0A087DJU1</accession>
<dbReference type="PROSITE" id="PS00356">
    <property type="entry name" value="HTH_LACI_1"/>
    <property type="match status" value="1"/>
</dbReference>
<dbReference type="Pfam" id="PF00356">
    <property type="entry name" value="LacI"/>
    <property type="match status" value="1"/>
</dbReference>
<dbReference type="AlphaFoldDB" id="A0A087DJU1"/>
<dbReference type="Gene3D" id="1.10.260.40">
    <property type="entry name" value="lambda repressor-like DNA-binding domains"/>
    <property type="match status" value="1"/>
</dbReference>
<dbReference type="PANTHER" id="PTHR30146:SF153">
    <property type="entry name" value="LACTOSE OPERON REPRESSOR"/>
    <property type="match status" value="1"/>
</dbReference>
<dbReference type="GeneID" id="85165002"/>
<dbReference type="EMBL" id="JGZO01000001">
    <property type="protein sequence ID" value="KFI95791.1"/>
    <property type="molecule type" value="Genomic_DNA"/>
</dbReference>
<reference evidence="6 7" key="1">
    <citation type="submission" date="2014-03" db="EMBL/GenBank/DDBJ databases">
        <title>Genomics of Bifidobacteria.</title>
        <authorList>
            <person name="Ventura M."/>
            <person name="Milani C."/>
            <person name="Lugli G.A."/>
        </authorList>
    </citation>
    <scope>NUCLEOTIDE SEQUENCE [LARGE SCALE GENOMIC DNA]</scope>
    <source>
        <strain evidence="6 7">LMG 21589</strain>
    </source>
</reference>
<evidence type="ECO:0000259" key="5">
    <source>
        <dbReference type="PROSITE" id="PS50943"/>
    </source>
</evidence>